<gene>
    <name evidence="4" type="ORF">GIL414_LOCUS19678</name>
    <name evidence="1" type="ORF">KQP761_LOCUS8755</name>
    <name evidence="2" type="ORF">MBJ925_LOCUS12817</name>
    <name evidence="5" type="ORF">OVN521_LOCUS30348</name>
    <name evidence="6" type="ORF">SMN809_LOCUS66942</name>
    <name evidence="3" type="ORF">WKI299_LOCUS23554</name>
</gene>
<dbReference type="EMBL" id="CAJNRE010005820">
    <property type="protein sequence ID" value="CAF2049951.1"/>
    <property type="molecule type" value="Genomic_DNA"/>
</dbReference>
<organism evidence="3 7">
    <name type="scientific">Rotaria magnacalcarata</name>
    <dbReference type="NCBI Taxonomy" id="392030"/>
    <lineage>
        <taxon>Eukaryota</taxon>
        <taxon>Metazoa</taxon>
        <taxon>Spiralia</taxon>
        <taxon>Gnathifera</taxon>
        <taxon>Rotifera</taxon>
        <taxon>Eurotatoria</taxon>
        <taxon>Bdelloidea</taxon>
        <taxon>Philodinida</taxon>
        <taxon>Philodinidae</taxon>
        <taxon>Rotaria</taxon>
    </lineage>
</organism>
<dbReference type="EMBL" id="CAJOBI010314359">
    <property type="protein sequence ID" value="CAF5174289.1"/>
    <property type="molecule type" value="Genomic_DNA"/>
</dbReference>
<evidence type="ECO:0000313" key="6">
    <source>
        <dbReference type="EMBL" id="CAF5174289.1"/>
    </source>
</evidence>
<evidence type="ECO:0000313" key="4">
    <source>
        <dbReference type="EMBL" id="CAF4154692.1"/>
    </source>
</evidence>
<protein>
    <submittedName>
        <fullName evidence="3">Uncharacterized protein</fullName>
    </submittedName>
</protein>
<keyword evidence="8" id="KW-1185">Reference proteome</keyword>
<accession>A0A816UXB2</accession>
<dbReference type="Proteomes" id="UP000676336">
    <property type="component" value="Unassembled WGS sequence"/>
</dbReference>
<sequence length="146" mass="16822">MDDTITENAFSLKNGDFYGFIHGLVGQQIVDILKFQSITSTQSLIRNPNIFEIFNKKCSEPSFLLIREKSCLQLDDGQFIIKIGLMNNLNYLLDLLKQQQQKKIMESIYIEAYPSLSFDFINKHPLLKSLILWFQQLGNNGGINKD</sequence>
<dbReference type="Proteomes" id="UP000681720">
    <property type="component" value="Unassembled WGS sequence"/>
</dbReference>
<dbReference type="AlphaFoldDB" id="A0A816UXB2"/>
<dbReference type="Proteomes" id="UP000663866">
    <property type="component" value="Unassembled WGS sequence"/>
</dbReference>
<evidence type="ECO:0000313" key="7">
    <source>
        <dbReference type="Proteomes" id="UP000663856"/>
    </source>
</evidence>
<dbReference type="EMBL" id="CAJNRF010010145">
    <property type="protein sequence ID" value="CAF2117466.1"/>
    <property type="molecule type" value="Genomic_DNA"/>
</dbReference>
<dbReference type="Proteomes" id="UP000663856">
    <property type="component" value="Unassembled WGS sequence"/>
</dbReference>
<evidence type="ECO:0000313" key="2">
    <source>
        <dbReference type="EMBL" id="CAF2049951.1"/>
    </source>
</evidence>
<evidence type="ECO:0000313" key="5">
    <source>
        <dbReference type="EMBL" id="CAF4275780.1"/>
    </source>
</evidence>
<reference evidence="3" key="1">
    <citation type="submission" date="2021-02" db="EMBL/GenBank/DDBJ databases">
        <authorList>
            <person name="Nowell W R."/>
        </authorList>
    </citation>
    <scope>NUCLEOTIDE SEQUENCE</scope>
</reference>
<proteinExistence type="predicted"/>
<evidence type="ECO:0000313" key="8">
    <source>
        <dbReference type="Proteomes" id="UP000663866"/>
    </source>
</evidence>
<dbReference type="OrthoDB" id="10370580at2759"/>
<dbReference type="EMBL" id="CAJOBJ010010572">
    <property type="protein sequence ID" value="CAF4154692.1"/>
    <property type="molecule type" value="Genomic_DNA"/>
</dbReference>
<name>A0A816UXB2_9BILA</name>
<dbReference type="EMBL" id="CAJOBG010009896">
    <property type="protein sequence ID" value="CAF4275780.1"/>
    <property type="molecule type" value="Genomic_DNA"/>
</dbReference>
<evidence type="ECO:0000313" key="1">
    <source>
        <dbReference type="EMBL" id="CAF1381840.1"/>
    </source>
</evidence>
<comment type="caution">
    <text evidence="3">The sequence shown here is derived from an EMBL/GenBank/DDBJ whole genome shotgun (WGS) entry which is preliminary data.</text>
</comment>
<dbReference type="EMBL" id="CAJNOW010003439">
    <property type="protein sequence ID" value="CAF1381840.1"/>
    <property type="molecule type" value="Genomic_DNA"/>
</dbReference>
<evidence type="ECO:0000313" key="3">
    <source>
        <dbReference type="EMBL" id="CAF2117466.1"/>
    </source>
</evidence>
<dbReference type="Proteomes" id="UP000663824">
    <property type="component" value="Unassembled WGS sequence"/>
</dbReference>
<dbReference type="Proteomes" id="UP000663834">
    <property type="component" value="Unassembled WGS sequence"/>
</dbReference>